<reference evidence="6 7" key="1">
    <citation type="submission" date="2016-09" db="EMBL/GenBank/DDBJ databases">
        <title>The draft genome of Dichanthelium oligosanthes: A C3 panicoid grass species.</title>
        <authorList>
            <person name="Studer A.J."/>
            <person name="Schnable J.C."/>
            <person name="Brutnell T.P."/>
        </authorList>
    </citation>
    <scope>NUCLEOTIDE SEQUENCE [LARGE SCALE GENOMIC DNA]</scope>
    <source>
        <strain evidence="7">cv. Kellogg 1175</strain>
        <tissue evidence="6">Leaf</tissue>
    </source>
</reference>
<dbReference type="AlphaFoldDB" id="A0A1E5VYB6"/>
<dbReference type="Proteomes" id="UP000095767">
    <property type="component" value="Unassembled WGS sequence"/>
</dbReference>
<protein>
    <recommendedName>
        <fullName evidence="5">RING-type domain-containing protein</fullName>
    </recommendedName>
</protein>
<accession>A0A1E5VYB6</accession>
<dbReference type="PROSITE" id="PS50089">
    <property type="entry name" value="ZF_RING_2"/>
    <property type="match status" value="1"/>
</dbReference>
<keyword evidence="2 4" id="KW-0863">Zinc-finger</keyword>
<evidence type="ECO:0000259" key="5">
    <source>
        <dbReference type="PROSITE" id="PS50089"/>
    </source>
</evidence>
<proteinExistence type="predicted"/>
<feature type="non-terminal residue" evidence="6">
    <location>
        <position position="1"/>
    </location>
</feature>
<dbReference type="Pfam" id="PF13639">
    <property type="entry name" value="zf-RING_2"/>
    <property type="match status" value="1"/>
</dbReference>
<evidence type="ECO:0000256" key="4">
    <source>
        <dbReference type="PROSITE-ProRule" id="PRU00175"/>
    </source>
</evidence>
<evidence type="ECO:0000256" key="3">
    <source>
        <dbReference type="ARBA" id="ARBA00022833"/>
    </source>
</evidence>
<dbReference type="GO" id="GO:0006511">
    <property type="term" value="P:ubiquitin-dependent protein catabolic process"/>
    <property type="evidence" value="ECO:0007669"/>
    <property type="project" value="TreeGrafter"/>
</dbReference>
<dbReference type="Gene3D" id="3.30.40.10">
    <property type="entry name" value="Zinc/RING finger domain, C3HC4 (zinc finger)"/>
    <property type="match status" value="1"/>
</dbReference>
<dbReference type="GO" id="GO:0061630">
    <property type="term" value="F:ubiquitin protein ligase activity"/>
    <property type="evidence" value="ECO:0007669"/>
    <property type="project" value="TreeGrafter"/>
</dbReference>
<comment type="caution">
    <text evidence="6">The sequence shown here is derived from an EMBL/GenBank/DDBJ whole genome shotgun (WGS) entry which is preliminary data.</text>
</comment>
<dbReference type="OrthoDB" id="21204at2759"/>
<dbReference type="STRING" id="888268.A0A1E5VYB6"/>
<evidence type="ECO:0000313" key="7">
    <source>
        <dbReference type="Proteomes" id="UP000095767"/>
    </source>
</evidence>
<keyword evidence="1" id="KW-0479">Metal-binding</keyword>
<dbReference type="InterPro" id="IPR051834">
    <property type="entry name" value="RING_finger_E3_ligase"/>
</dbReference>
<dbReference type="SUPFAM" id="SSF57850">
    <property type="entry name" value="RING/U-box"/>
    <property type="match status" value="1"/>
</dbReference>
<dbReference type="GO" id="GO:0005634">
    <property type="term" value="C:nucleus"/>
    <property type="evidence" value="ECO:0007669"/>
    <property type="project" value="TreeGrafter"/>
</dbReference>
<organism evidence="6 7">
    <name type="scientific">Dichanthelium oligosanthes</name>
    <dbReference type="NCBI Taxonomy" id="888268"/>
    <lineage>
        <taxon>Eukaryota</taxon>
        <taxon>Viridiplantae</taxon>
        <taxon>Streptophyta</taxon>
        <taxon>Embryophyta</taxon>
        <taxon>Tracheophyta</taxon>
        <taxon>Spermatophyta</taxon>
        <taxon>Magnoliopsida</taxon>
        <taxon>Liliopsida</taxon>
        <taxon>Poales</taxon>
        <taxon>Poaceae</taxon>
        <taxon>PACMAD clade</taxon>
        <taxon>Panicoideae</taxon>
        <taxon>Panicodae</taxon>
        <taxon>Paniceae</taxon>
        <taxon>Dichantheliinae</taxon>
        <taxon>Dichanthelium</taxon>
    </lineage>
</organism>
<dbReference type="PANTHER" id="PTHR45931">
    <property type="entry name" value="SI:CH211-59O9.10"/>
    <property type="match status" value="1"/>
</dbReference>
<sequence>LQEVSAGDAAAAECAMCLQDFVADQDKLRAMPCSHAFHQHCIFLWLRVNHVCPLYRHPLPTQHDDDDDQWN</sequence>
<evidence type="ECO:0000256" key="2">
    <source>
        <dbReference type="ARBA" id="ARBA00022771"/>
    </source>
</evidence>
<dbReference type="InterPro" id="IPR001841">
    <property type="entry name" value="Znf_RING"/>
</dbReference>
<dbReference type="EMBL" id="LWDX02026297">
    <property type="protein sequence ID" value="OEL30117.1"/>
    <property type="molecule type" value="Genomic_DNA"/>
</dbReference>
<dbReference type="PANTHER" id="PTHR45931:SF23">
    <property type="entry name" value="OS12G0134500 PROTEIN"/>
    <property type="match status" value="1"/>
</dbReference>
<gene>
    <name evidence="6" type="ORF">BAE44_0008869</name>
</gene>
<dbReference type="InterPro" id="IPR013083">
    <property type="entry name" value="Znf_RING/FYVE/PHD"/>
</dbReference>
<feature type="domain" description="RING-type" evidence="5">
    <location>
        <begin position="14"/>
        <end position="56"/>
    </location>
</feature>
<dbReference type="GO" id="GO:0008270">
    <property type="term" value="F:zinc ion binding"/>
    <property type="evidence" value="ECO:0007669"/>
    <property type="project" value="UniProtKB-KW"/>
</dbReference>
<keyword evidence="7" id="KW-1185">Reference proteome</keyword>
<evidence type="ECO:0000256" key="1">
    <source>
        <dbReference type="ARBA" id="ARBA00022723"/>
    </source>
</evidence>
<evidence type="ECO:0000313" key="6">
    <source>
        <dbReference type="EMBL" id="OEL30117.1"/>
    </source>
</evidence>
<dbReference type="SMART" id="SM00184">
    <property type="entry name" value="RING"/>
    <property type="match status" value="1"/>
</dbReference>
<name>A0A1E5VYB6_9POAL</name>
<keyword evidence="3" id="KW-0862">Zinc</keyword>